<comment type="caution">
    <text evidence="2">The sequence shown here is derived from an EMBL/GenBank/DDBJ whole genome shotgun (WGS) entry which is preliminary data.</text>
</comment>
<dbReference type="Proteomes" id="UP001432027">
    <property type="component" value="Unassembled WGS sequence"/>
</dbReference>
<protein>
    <recommendedName>
        <fullName evidence="4">Receptor L-domain domain-containing protein</fullName>
    </recommendedName>
</protein>
<evidence type="ECO:0000313" key="1">
    <source>
        <dbReference type="EMBL" id="GMS98039.1"/>
    </source>
</evidence>
<evidence type="ECO:0008006" key="4">
    <source>
        <dbReference type="Google" id="ProtNLM"/>
    </source>
</evidence>
<sequence length="65" mass="7359">NDALEFINTIAVKDAKIEQLLNENVNLTNLLRWKPDAILRARFTDISELSDTILYSNPIKVAGMD</sequence>
<gene>
    <name evidence="1" type="ORF">PENTCL1PPCAC_20214</name>
    <name evidence="2" type="ORF">PENTCL1PPCAC_20215</name>
</gene>
<proteinExistence type="predicted"/>
<dbReference type="EMBL" id="BTSX01000005">
    <property type="protein sequence ID" value="GMS98040.1"/>
    <property type="molecule type" value="Genomic_DNA"/>
</dbReference>
<keyword evidence="3" id="KW-1185">Reference proteome</keyword>
<reference evidence="2" key="1">
    <citation type="submission" date="2023-10" db="EMBL/GenBank/DDBJ databases">
        <title>Genome assembly of Pristionchus species.</title>
        <authorList>
            <person name="Yoshida K."/>
            <person name="Sommer R.J."/>
        </authorList>
    </citation>
    <scope>NUCLEOTIDE SEQUENCE</scope>
    <source>
        <strain evidence="2">RS0144</strain>
    </source>
</reference>
<name>A0AAV5TUU0_9BILA</name>
<dbReference type="EMBL" id="BTSX01000005">
    <property type="protein sequence ID" value="GMS98039.1"/>
    <property type="molecule type" value="Genomic_DNA"/>
</dbReference>
<accession>A0AAV5TUU0</accession>
<evidence type="ECO:0000313" key="3">
    <source>
        <dbReference type="Proteomes" id="UP001432027"/>
    </source>
</evidence>
<dbReference type="AlphaFoldDB" id="A0AAV5TUU0"/>
<feature type="non-terminal residue" evidence="2">
    <location>
        <position position="65"/>
    </location>
</feature>
<feature type="non-terminal residue" evidence="2">
    <location>
        <position position="1"/>
    </location>
</feature>
<organism evidence="2 3">
    <name type="scientific">Pristionchus entomophagus</name>
    <dbReference type="NCBI Taxonomy" id="358040"/>
    <lineage>
        <taxon>Eukaryota</taxon>
        <taxon>Metazoa</taxon>
        <taxon>Ecdysozoa</taxon>
        <taxon>Nematoda</taxon>
        <taxon>Chromadorea</taxon>
        <taxon>Rhabditida</taxon>
        <taxon>Rhabditina</taxon>
        <taxon>Diplogasteromorpha</taxon>
        <taxon>Diplogasteroidea</taxon>
        <taxon>Neodiplogasteridae</taxon>
        <taxon>Pristionchus</taxon>
    </lineage>
</organism>
<evidence type="ECO:0000313" key="2">
    <source>
        <dbReference type="EMBL" id="GMS98040.1"/>
    </source>
</evidence>